<comment type="caution">
    <text evidence="2">The sequence shown here is derived from an EMBL/GenBank/DDBJ whole genome shotgun (WGS) entry which is preliminary data.</text>
</comment>
<evidence type="ECO:0000313" key="2">
    <source>
        <dbReference type="EMBL" id="MDU0354649.1"/>
    </source>
</evidence>
<gene>
    <name evidence="2" type="ORF">RS130_12630</name>
</gene>
<name>A0ABU3SXB1_9ALTE</name>
<proteinExistence type="predicted"/>
<sequence>MHLRISLVFLFLSCSCDVWGQTLTQLEGIDLNQADFYIFDVTDQKKSAFPSVDAYEYQENLYIALTPLFEGLRVKYSLIGNTLSVEFDGKSKQLTLTQQASDKGQWFFDGSFYFIHSEIFEQIFATEISINTNSLKLDLSGHLVDFPYKLLNKRQKQRQINNFLVQDKYENNSSSLNVITVPDQYRLATVPTGYLNLEYQKNDIKQNFSGVLQTVSDLAYHSANITVSHDSDQTNSRVEFTRYPQFPGDKILGIWDQYSFGDIWLNRSNLLSGSSRGLGLKFSANNINNQHENMTTNFVITAKPGWEADIYHNSIFLESRVVPNDGLMEFKNMELQYGANEFKIVLYGPYGEQETVYERVSVRKNSLAQGDSAFGLSFVEQDSSLLDIDLSEFNIDDISANFNLGLLDNWQVGATVNIQDINDNNSAKSFLLKNQITLPGWFFENQLSLSEKNSHKTQL</sequence>
<reference evidence="2 3" key="1">
    <citation type="submission" date="2023-10" db="EMBL/GenBank/DDBJ databases">
        <title>Glaciecola aquimarina strain GGW-M5 nov., isolated from a coastal seawater.</title>
        <authorList>
            <person name="Bayburt H."/>
            <person name="Kim J.M."/>
            <person name="Choi B.J."/>
            <person name="Jeon C.O."/>
        </authorList>
    </citation>
    <scope>NUCLEOTIDE SEQUENCE [LARGE SCALE GENOMIC DNA]</scope>
    <source>
        <strain evidence="2 3">KCTC 32108</strain>
    </source>
</reference>
<feature type="chain" id="PRO_5045491509" evidence="1">
    <location>
        <begin position="21"/>
        <end position="459"/>
    </location>
</feature>
<protein>
    <submittedName>
        <fullName evidence="2">Uncharacterized protein</fullName>
    </submittedName>
</protein>
<evidence type="ECO:0000313" key="3">
    <source>
        <dbReference type="Proteomes" id="UP001247805"/>
    </source>
</evidence>
<dbReference type="RefSeq" id="WP_316026234.1">
    <property type="nucleotide sequence ID" value="NZ_JAWDIO010000002.1"/>
</dbReference>
<dbReference type="Proteomes" id="UP001247805">
    <property type="component" value="Unassembled WGS sequence"/>
</dbReference>
<accession>A0ABU3SXB1</accession>
<dbReference type="PROSITE" id="PS51257">
    <property type="entry name" value="PROKAR_LIPOPROTEIN"/>
    <property type="match status" value="1"/>
</dbReference>
<dbReference type="EMBL" id="JAWDIO010000002">
    <property type="protein sequence ID" value="MDU0354649.1"/>
    <property type="molecule type" value="Genomic_DNA"/>
</dbReference>
<feature type="signal peptide" evidence="1">
    <location>
        <begin position="1"/>
        <end position="20"/>
    </location>
</feature>
<keyword evidence="3" id="KW-1185">Reference proteome</keyword>
<keyword evidence="1" id="KW-0732">Signal</keyword>
<organism evidence="2 3">
    <name type="scientific">Paraglaciecola aquimarina</name>
    <dbReference type="NCBI Taxonomy" id="1235557"/>
    <lineage>
        <taxon>Bacteria</taxon>
        <taxon>Pseudomonadati</taxon>
        <taxon>Pseudomonadota</taxon>
        <taxon>Gammaproteobacteria</taxon>
        <taxon>Alteromonadales</taxon>
        <taxon>Alteromonadaceae</taxon>
        <taxon>Paraglaciecola</taxon>
    </lineage>
</organism>
<evidence type="ECO:0000256" key="1">
    <source>
        <dbReference type="SAM" id="SignalP"/>
    </source>
</evidence>